<sequence>MVALLEGGASGCDLAEQFGAPVAGFWTAGPQRIHRGLERMEDEDLAAEPGKRLFPRPGLSLFPYRLVLA</sequence>
<name>A0A0K9XDR3_9ACTN</name>
<proteinExistence type="predicted"/>
<dbReference type="EMBL" id="LFXA01000013">
    <property type="protein sequence ID" value="KNB50777.1"/>
    <property type="molecule type" value="Genomic_DNA"/>
</dbReference>
<dbReference type="STRING" id="1678637.AC230_20205"/>
<accession>A0A0K9XDR3</accession>
<comment type="caution">
    <text evidence="1">The sequence shown here is derived from an EMBL/GenBank/DDBJ whole genome shotgun (WGS) entry which is preliminary data.</text>
</comment>
<dbReference type="Proteomes" id="UP000037288">
    <property type="component" value="Unassembled WGS sequence"/>
</dbReference>
<keyword evidence="2" id="KW-1185">Reference proteome</keyword>
<protein>
    <submittedName>
        <fullName evidence="1">Uncharacterized protein</fullName>
    </submittedName>
</protein>
<reference evidence="2" key="1">
    <citation type="submission" date="2015-07" db="EMBL/GenBank/DDBJ databases">
        <title>Draft genome sequence of Streptomyces sp. CMAA 1322, a bacterium isolated from Caatinga biome, from dry forest semiarid of Brazil.</title>
        <authorList>
            <person name="Santos S.N."/>
            <person name="Gacesa R."/>
            <person name="Taketani R.G."/>
            <person name="Long P.F."/>
            <person name="Melo I.S."/>
        </authorList>
    </citation>
    <scope>NUCLEOTIDE SEQUENCE [LARGE SCALE GENOMIC DNA]</scope>
    <source>
        <strain evidence="2">CMAA 1322</strain>
    </source>
</reference>
<evidence type="ECO:0000313" key="1">
    <source>
        <dbReference type="EMBL" id="KNB50777.1"/>
    </source>
</evidence>
<evidence type="ECO:0000313" key="2">
    <source>
        <dbReference type="Proteomes" id="UP000037288"/>
    </source>
</evidence>
<dbReference type="AlphaFoldDB" id="A0A0K9XDR3"/>
<dbReference type="SUPFAM" id="SSF46785">
    <property type="entry name" value="Winged helix' DNA-binding domain"/>
    <property type="match status" value="1"/>
</dbReference>
<organism evidence="1 2">
    <name type="scientific">Streptomyces caatingaensis</name>
    <dbReference type="NCBI Taxonomy" id="1678637"/>
    <lineage>
        <taxon>Bacteria</taxon>
        <taxon>Bacillati</taxon>
        <taxon>Actinomycetota</taxon>
        <taxon>Actinomycetes</taxon>
        <taxon>Kitasatosporales</taxon>
        <taxon>Streptomycetaceae</taxon>
        <taxon>Streptomyces</taxon>
    </lineage>
</organism>
<dbReference type="InterPro" id="IPR036390">
    <property type="entry name" value="WH_DNA-bd_sf"/>
</dbReference>
<dbReference type="PATRIC" id="fig|1678637.3.peg.4325"/>
<gene>
    <name evidence="1" type="ORF">AC230_20205</name>
</gene>